<evidence type="ECO:0000256" key="5">
    <source>
        <dbReference type="HAMAP-Rule" id="MF_00773"/>
    </source>
</evidence>
<comment type="caution">
    <text evidence="7">The sequence shown here is derived from an EMBL/GenBank/DDBJ whole genome shotgun (WGS) entry which is preliminary data.</text>
</comment>
<dbReference type="HAMAP" id="MF_00773">
    <property type="entry name" value="Ribosomal_eL24"/>
    <property type="match status" value="1"/>
</dbReference>
<evidence type="ECO:0000259" key="6">
    <source>
        <dbReference type="SMART" id="SM00746"/>
    </source>
</evidence>
<dbReference type="GO" id="GO:0019843">
    <property type="term" value="F:rRNA binding"/>
    <property type="evidence" value="ECO:0007669"/>
    <property type="project" value="UniProtKB-UniRule"/>
</dbReference>
<evidence type="ECO:0000256" key="3">
    <source>
        <dbReference type="ARBA" id="ARBA00022980"/>
    </source>
</evidence>
<feature type="zinc finger region" description="C4-type" evidence="5">
    <location>
        <begin position="7"/>
        <end position="37"/>
    </location>
</feature>
<sequence>MTEEFNCNFCEAKIPIGKGKVYVKNNGTVLRFCSKKCQKNMLKLGRVPRKVKWVKKKTV</sequence>
<comment type="function">
    <text evidence="5">Binds to the 23S rRNA.</text>
</comment>
<dbReference type="SUPFAM" id="SSF57716">
    <property type="entry name" value="Glucocorticoid receptor-like (DNA-binding domain)"/>
    <property type="match status" value="1"/>
</dbReference>
<dbReference type="Proteomes" id="UP000317158">
    <property type="component" value="Unassembled WGS sequence"/>
</dbReference>
<dbReference type="Gene3D" id="2.30.170.20">
    <property type="entry name" value="Ribosomal protein L24e"/>
    <property type="match status" value="1"/>
</dbReference>
<name>A0A520KS08_METT2</name>
<dbReference type="AlphaFoldDB" id="A0A520KS08"/>
<gene>
    <name evidence="5" type="primary">rpl24e</name>
    <name evidence="7" type="ORF">EF806_04140</name>
</gene>
<feature type="binding site" evidence="5">
    <location>
        <position position="10"/>
    </location>
    <ligand>
        <name>Zn(2+)</name>
        <dbReference type="ChEBI" id="CHEBI:29105"/>
    </ligand>
</feature>
<proteinExistence type="inferred from homology"/>
<dbReference type="GO" id="GO:0008270">
    <property type="term" value="F:zinc ion binding"/>
    <property type="evidence" value="ECO:0007669"/>
    <property type="project" value="UniProtKB-UniRule"/>
</dbReference>
<feature type="binding site" evidence="5">
    <location>
        <position position="33"/>
    </location>
    <ligand>
        <name>Zn(2+)</name>
        <dbReference type="ChEBI" id="CHEBI:29105"/>
    </ligand>
</feature>
<organism evidence="7 8">
    <name type="scientific">Methanoliparum thermophilum</name>
    <dbReference type="NCBI Taxonomy" id="2491083"/>
    <lineage>
        <taxon>Archaea</taxon>
        <taxon>Methanobacteriati</taxon>
        <taxon>Methanobacteriota</taxon>
        <taxon>Candidatus Methanoliparia</taxon>
        <taxon>Candidatus Methanoliparales</taxon>
        <taxon>Candidatus Methanoliparaceae</taxon>
        <taxon>Candidatus Methanoliparum</taxon>
    </lineage>
</organism>
<dbReference type="Pfam" id="PF01246">
    <property type="entry name" value="Ribosomal_L24e"/>
    <property type="match status" value="1"/>
</dbReference>
<keyword evidence="3 5" id="KW-0689">Ribosomal protein</keyword>
<dbReference type="SMART" id="SM00746">
    <property type="entry name" value="TRASH"/>
    <property type="match status" value="1"/>
</dbReference>
<keyword evidence="4 5" id="KW-0687">Ribonucleoprotein</keyword>
<comment type="cofactor">
    <cofactor evidence="5">
        <name>Zn(2+)</name>
        <dbReference type="ChEBI" id="CHEBI:29105"/>
    </cofactor>
    <text evidence="5">Binds 1 zinc ion per subunit.</text>
</comment>
<comment type="subunit">
    <text evidence="5">Part of the 50S ribosomal subunit. Forms a cluster with proteins L3 and L14.</text>
</comment>
<evidence type="ECO:0000256" key="2">
    <source>
        <dbReference type="ARBA" id="ARBA00022771"/>
    </source>
</evidence>
<evidence type="ECO:0000313" key="8">
    <source>
        <dbReference type="Proteomes" id="UP000317158"/>
    </source>
</evidence>
<reference evidence="7 8" key="1">
    <citation type="journal article" date="2019" name="Nat. Microbiol.">
        <title>Wide diversity of methane and short-chain alkane metabolisms in uncultured archaea.</title>
        <authorList>
            <person name="Borrel G."/>
            <person name="Adam P.S."/>
            <person name="McKay L.J."/>
            <person name="Chen L.X."/>
            <person name="Sierra-Garcia I.N."/>
            <person name="Sieber C.M."/>
            <person name="Letourneur Q."/>
            <person name="Ghozlane A."/>
            <person name="Andersen G.L."/>
            <person name="Li W.J."/>
            <person name="Hallam S.J."/>
            <person name="Muyzer G."/>
            <person name="de Oliveira V.M."/>
            <person name="Inskeep W.P."/>
            <person name="Banfield J.F."/>
            <person name="Gribaldo S."/>
        </authorList>
    </citation>
    <scope>NUCLEOTIDE SEQUENCE [LARGE SCALE GENOMIC DNA]</scope>
    <source>
        <strain evidence="7">NM1a</strain>
    </source>
</reference>
<evidence type="ECO:0000313" key="7">
    <source>
        <dbReference type="EMBL" id="RZN64537.1"/>
    </source>
</evidence>
<dbReference type="InterPro" id="IPR038630">
    <property type="entry name" value="L24e/L24_sf"/>
</dbReference>
<accession>A0A520KS08</accession>
<dbReference type="InterPro" id="IPR055345">
    <property type="entry name" value="Ribosomal_eL24-rel_arc"/>
</dbReference>
<feature type="binding site" evidence="5">
    <location>
        <position position="7"/>
    </location>
    <ligand>
        <name>Zn(2+)</name>
        <dbReference type="ChEBI" id="CHEBI:29105"/>
    </ligand>
</feature>
<keyword evidence="5" id="KW-0694">RNA-binding</keyword>
<dbReference type="GO" id="GO:0005840">
    <property type="term" value="C:ribosome"/>
    <property type="evidence" value="ECO:0007669"/>
    <property type="project" value="UniProtKB-KW"/>
</dbReference>
<protein>
    <recommendedName>
        <fullName evidence="5">Large ribosomal subunit protein eL24</fullName>
    </recommendedName>
</protein>
<comment type="similarity">
    <text evidence="1 5">Belongs to the eukaryotic ribosomal protein eL24 family.</text>
</comment>
<dbReference type="GO" id="GO:0006412">
    <property type="term" value="P:translation"/>
    <property type="evidence" value="ECO:0007669"/>
    <property type="project" value="UniProtKB-UniRule"/>
</dbReference>
<keyword evidence="2 5" id="KW-0863">Zinc-finger</keyword>
<keyword evidence="5" id="KW-0699">rRNA-binding</keyword>
<evidence type="ECO:0000256" key="1">
    <source>
        <dbReference type="ARBA" id="ARBA00005647"/>
    </source>
</evidence>
<dbReference type="GO" id="GO:0003735">
    <property type="term" value="F:structural constituent of ribosome"/>
    <property type="evidence" value="ECO:0007669"/>
    <property type="project" value="InterPro"/>
</dbReference>
<dbReference type="EMBL" id="RXIF01000006">
    <property type="protein sequence ID" value="RZN64537.1"/>
    <property type="molecule type" value="Genomic_DNA"/>
</dbReference>
<dbReference type="GO" id="GO:1990904">
    <property type="term" value="C:ribonucleoprotein complex"/>
    <property type="evidence" value="ECO:0007669"/>
    <property type="project" value="UniProtKB-KW"/>
</dbReference>
<dbReference type="InterPro" id="IPR000988">
    <property type="entry name" value="Ribosomal_eL24-rel_N"/>
</dbReference>
<dbReference type="NCBIfam" id="NF034186">
    <property type="entry name" value="PRK14891.1-1"/>
    <property type="match status" value="1"/>
</dbReference>
<evidence type="ECO:0000256" key="4">
    <source>
        <dbReference type="ARBA" id="ARBA00023274"/>
    </source>
</evidence>
<feature type="domain" description="TRASH" evidence="6">
    <location>
        <begin position="7"/>
        <end position="45"/>
    </location>
</feature>
<keyword evidence="5" id="KW-0862">Zinc</keyword>
<feature type="binding site" evidence="5">
    <location>
        <position position="37"/>
    </location>
    <ligand>
        <name>Zn(2+)</name>
        <dbReference type="ChEBI" id="CHEBI:29105"/>
    </ligand>
</feature>
<keyword evidence="5" id="KW-0479">Metal-binding</keyword>
<dbReference type="InterPro" id="IPR011017">
    <property type="entry name" value="TRASH_dom"/>
</dbReference>